<dbReference type="EMBL" id="JACHVC010000013">
    <property type="protein sequence ID" value="MBC2607957.1"/>
    <property type="molecule type" value="Genomic_DNA"/>
</dbReference>
<dbReference type="RefSeq" id="WP_185661819.1">
    <property type="nucleotide sequence ID" value="NZ_CAWPOO010000013.1"/>
</dbReference>
<reference evidence="3 4" key="1">
    <citation type="submission" date="2020-07" db="EMBL/GenBank/DDBJ databases">
        <authorList>
            <person name="Feng X."/>
        </authorList>
    </citation>
    <scope>NUCLEOTIDE SEQUENCE [LARGE SCALE GENOMIC DNA]</scope>
    <source>
        <strain evidence="3 4">JCM23202</strain>
    </source>
</reference>
<dbReference type="Proteomes" id="UP000526501">
    <property type="component" value="Unassembled WGS sequence"/>
</dbReference>
<protein>
    <submittedName>
        <fullName evidence="3">DUF3450 family protein</fullName>
    </submittedName>
</protein>
<feature type="chain" id="PRO_5031257761" evidence="2">
    <location>
        <begin position="28"/>
        <end position="258"/>
    </location>
</feature>
<keyword evidence="1" id="KW-0175">Coiled coil</keyword>
<organism evidence="3 4">
    <name type="scientific">Pelagicoccus albus</name>
    <dbReference type="NCBI Taxonomy" id="415222"/>
    <lineage>
        <taxon>Bacteria</taxon>
        <taxon>Pseudomonadati</taxon>
        <taxon>Verrucomicrobiota</taxon>
        <taxon>Opitutia</taxon>
        <taxon>Puniceicoccales</taxon>
        <taxon>Pelagicoccaceae</taxon>
        <taxon>Pelagicoccus</taxon>
    </lineage>
</organism>
<sequence>MGRPRRFIQAAALASICSSLIPATGFAQTDASTIEMKILQWMETERLISEESTEWESEKAVIEDMISLMETDKASLQEKIDSANELSSAADEERAAIVEEKDKLTATADAYVSIISDAEAKTRELIPMLPPPFTEEIKPLISRLPEDSSTTKLSLSQRTQNVVGILSQVDKFNSGVTYLSEIKKVSDDQSLEVHTLYFGLAAAYFVDTQGVTAGYGTPSPEGWEWTTDTDLAPDIQKLLAIYQQTSQAEFIELPVSIY</sequence>
<proteinExistence type="predicted"/>
<gene>
    <name evidence="3" type="ORF">H5P27_18020</name>
</gene>
<evidence type="ECO:0000256" key="2">
    <source>
        <dbReference type="SAM" id="SignalP"/>
    </source>
</evidence>
<dbReference type="InterPro" id="IPR016866">
    <property type="entry name" value="UCP028069"/>
</dbReference>
<comment type="caution">
    <text evidence="3">The sequence shown here is derived from an EMBL/GenBank/DDBJ whole genome shotgun (WGS) entry which is preliminary data.</text>
</comment>
<dbReference type="AlphaFoldDB" id="A0A7X1EBM3"/>
<dbReference type="Pfam" id="PF11932">
    <property type="entry name" value="DUF3450"/>
    <property type="match status" value="1"/>
</dbReference>
<name>A0A7X1EBM3_9BACT</name>
<feature type="signal peptide" evidence="2">
    <location>
        <begin position="1"/>
        <end position="27"/>
    </location>
</feature>
<keyword evidence="4" id="KW-1185">Reference proteome</keyword>
<evidence type="ECO:0000313" key="3">
    <source>
        <dbReference type="EMBL" id="MBC2607957.1"/>
    </source>
</evidence>
<evidence type="ECO:0000256" key="1">
    <source>
        <dbReference type="SAM" id="Coils"/>
    </source>
</evidence>
<feature type="coiled-coil region" evidence="1">
    <location>
        <begin position="66"/>
        <end position="103"/>
    </location>
</feature>
<keyword evidence="2" id="KW-0732">Signal</keyword>
<evidence type="ECO:0000313" key="4">
    <source>
        <dbReference type="Proteomes" id="UP000526501"/>
    </source>
</evidence>
<accession>A0A7X1EBM3</accession>